<dbReference type="CDD" id="cd00887">
    <property type="entry name" value="MoeA"/>
    <property type="match status" value="1"/>
</dbReference>
<dbReference type="GO" id="GO:0006777">
    <property type="term" value="P:Mo-molybdopterin cofactor biosynthetic process"/>
    <property type="evidence" value="ECO:0007669"/>
    <property type="project" value="UniProtKB-UniRule"/>
</dbReference>
<dbReference type="Pfam" id="PF00994">
    <property type="entry name" value="MoCF_biosynth"/>
    <property type="match status" value="1"/>
</dbReference>
<feature type="domain" description="MoaB/Mog" evidence="11">
    <location>
        <begin position="178"/>
        <end position="315"/>
    </location>
</feature>
<reference evidence="12 13" key="1">
    <citation type="submission" date="2018-09" db="EMBL/GenBank/DDBJ databases">
        <title>A clostridial neurotoxin that targets Anopheles mosquitoes.</title>
        <authorList>
            <person name="Contreras E."/>
            <person name="Masuyer G."/>
            <person name="Qureshi N."/>
            <person name="Chawla S."/>
            <person name="Lim H.L."/>
            <person name="Chen J."/>
            <person name="Stenmark P."/>
            <person name="Gill S."/>
        </authorList>
    </citation>
    <scope>NUCLEOTIDE SEQUENCE [LARGE SCALE GENOMIC DNA]</scope>
    <source>
        <strain evidence="12 13">Cbm</strain>
    </source>
</reference>
<protein>
    <recommendedName>
        <fullName evidence="6 10">Molybdopterin molybdenumtransferase</fullName>
        <ecNumber evidence="5 10">2.10.1.1</ecNumber>
    </recommendedName>
</protein>
<dbReference type="Gene3D" id="2.40.340.10">
    <property type="entry name" value="MoeA, C-terminal, domain IV"/>
    <property type="match status" value="1"/>
</dbReference>
<dbReference type="SUPFAM" id="SSF63867">
    <property type="entry name" value="MoeA C-terminal domain-like"/>
    <property type="match status" value="1"/>
</dbReference>
<keyword evidence="8 10" id="KW-0501">Molybdenum cofactor biosynthesis</keyword>
<evidence type="ECO:0000256" key="9">
    <source>
        <dbReference type="ARBA" id="ARBA00047317"/>
    </source>
</evidence>
<keyword evidence="10" id="KW-0808">Transferase</keyword>
<dbReference type="SUPFAM" id="SSF63882">
    <property type="entry name" value="MoeA N-terminal region -like"/>
    <property type="match status" value="1"/>
</dbReference>
<evidence type="ECO:0000313" key="12">
    <source>
        <dbReference type="EMBL" id="QEZ68301.1"/>
    </source>
</evidence>
<dbReference type="SMART" id="SM00852">
    <property type="entry name" value="MoCF_biosynth"/>
    <property type="match status" value="1"/>
</dbReference>
<dbReference type="EMBL" id="CP032452">
    <property type="protein sequence ID" value="QEZ68301.1"/>
    <property type="molecule type" value="Genomic_DNA"/>
</dbReference>
<dbReference type="EC" id="2.10.1.1" evidence="5 10"/>
<dbReference type="NCBIfam" id="NF011068">
    <property type="entry name" value="PRK14498.1"/>
    <property type="match status" value="1"/>
</dbReference>
<dbReference type="Gene3D" id="3.40.980.10">
    <property type="entry name" value="MoaB/Mog-like domain"/>
    <property type="match status" value="1"/>
</dbReference>
<keyword evidence="7 10" id="KW-0500">Molybdenum</keyword>
<dbReference type="RefSeq" id="WP_150886115.1">
    <property type="nucleotide sequence ID" value="NZ_CP032452.1"/>
</dbReference>
<evidence type="ECO:0000259" key="11">
    <source>
        <dbReference type="SMART" id="SM00852"/>
    </source>
</evidence>
<dbReference type="UniPathway" id="UPA00344"/>
<dbReference type="InterPro" id="IPR005111">
    <property type="entry name" value="MoeA_C_domain_IV"/>
</dbReference>
<dbReference type="PANTHER" id="PTHR10192:SF16">
    <property type="entry name" value="MOLYBDOPTERIN MOLYBDENUMTRANSFERASE"/>
    <property type="match status" value="1"/>
</dbReference>
<dbReference type="InterPro" id="IPR036135">
    <property type="entry name" value="MoeA_linker/N_sf"/>
</dbReference>
<evidence type="ECO:0000256" key="3">
    <source>
        <dbReference type="ARBA" id="ARBA00005046"/>
    </source>
</evidence>
<dbReference type="InterPro" id="IPR005110">
    <property type="entry name" value="MoeA_linker/N"/>
</dbReference>
<dbReference type="InterPro" id="IPR036688">
    <property type="entry name" value="MoeA_C_domain_IV_sf"/>
</dbReference>
<comment type="function">
    <text evidence="1 10">Catalyzes the insertion of molybdate into adenylated molybdopterin with the concomitant release of AMP.</text>
</comment>
<organism evidence="12 13">
    <name type="scientific">Paraclostridium bifermentans</name>
    <name type="common">Clostridium bifermentans</name>
    <dbReference type="NCBI Taxonomy" id="1490"/>
    <lineage>
        <taxon>Bacteria</taxon>
        <taxon>Bacillati</taxon>
        <taxon>Bacillota</taxon>
        <taxon>Clostridia</taxon>
        <taxon>Peptostreptococcales</taxon>
        <taxon>Peptostreptococcaceae</taxon>
        <taxon>Paraclostridium</taxon>
    </lineage>
</organism>
<dbReference type="GO" id="GO:0005829">
    <property type="term" value="C:cytosol"/>
    <property type="evidence" value="ECO:0007669"/>
    <property type="project" value="TreeGrafter"/>
</dbReference>
<evidence type="ECO:0000256" key="4">
    <source>
        <dbReference type="ARBA" id="ARBA00010763"/>
    </source>
</evidence>
<dbReference type="Gene3D" id="2.170.190.11">
    <property type="entry name" value="Molybdopterin biosynthesis moea protein, domain 3"/>
    <property type="match status" value="1"/>
</dbReference>
<dbReference type="GO" id="GO:0061599">
    <property type="term" value="F:molybdopterin molybdotransferase activity"/>
    <property type="evidence" value="ECO:0007669"/>
    <property type="project" value="UniProtKB-UniRule"/>
</dbReference>
<dbReference type="InterPro" id="IPR036425">
    <property type="entry name" value="MoaB/Mog-like_dom_sf"/>
</dbReference>
<comment type="function">
    <text evidence="2">May be involved in the biosynthesis of molybdopterin.</text>
</comment>
<dbReference type="InterPro" id="IPR024370">
    <property type="entry name" value="PBP_domain"/>
</dbReference>
<name>A0A5P3XEQ3_PARBF</name>
<evidence type="ECO:0000256" key="7">
    <source>
        <dbReference type="ARBA" id="ARBA00022505"/>
    </source>
</evidence>
<dbReference type="InterPro" id="IPR008284">
    <property type="entry name" value="MoCF_biosynth_CS"/>
</dbReference>
<dbReference type="GO" id="GO:0046872">
    <property type="term" value="F:metal ion binding"/>
    <property type="evidence" value="ECO:0007669"/>
    <property type="project" value="UniProtKB-UniRule"/>
</dbReference>
<evidence type="ECO:0000256" key="8">
    <source>
        <dbReference type="ARBA" id="ARBA00023150"/>
    </source>
</evidence>
<comment type="pathway">
    <text evidence="3 10">Cofactor biosynthesis; molybdopterin biosynthesis.</text>
</comment>
<evidence type="ECO:0000256" key="1">
    <source>
        <dbReference type="ARBA" id="ARBA00002901"/>
    </source>
</evidence>
<evidence type="ECO:0000256" key="10">
    <source>
        <dbReference type="RuleBase" id="RU365090"/>
    </source>
</evidence>
<evidence type="ECO:0000313" key="13">
    <source>
        <dbReference type="Proteomes" id="UP000326961"/>
    </source>
</evidence>
<keyword evidence="10" id="KW-0460">Magnesium</keyword>
<keyword evidence="10" id="KW-0479">Metal-binding</keyword>
<dbReference type="Pfam" id="PF03454">
    <property type="entry name" value="MoeA_C"/>
    <property type="match status" value="1"/>
</dbReference>
<sequence length="631" mass="70007">MKKEDRNIYISNIDLDDAMNMYFSKIKFDSINLEEIEVYDSLDRVTIEPVFARNSSPHYNSAAMDGIAVISDETMGASEIKPKILEISKDFEYVNTGNVINDKYNAVIMIEDVMEIEENKVQIISPAYPWQHIRPIGEDIVAGEMIIPSNHKIRPMDIGALICGGIKKLKVIKKPVVSIIPTGNEIIENIDDIEKGKILDSNSRVFESLVIKYGGIPTRYSPQEDDYESLKNTIDSVSKNSDLVIVNAGTSAGSKDYIVKVIREIGEVVVHGIALKPGKPTILGVVNNTPVVGIPGYPVSAYIVFEEIAKRLILKLNGLEKQEEDKYEATISKRLVSSLKHKEIVRVNLGYVGNKLVATPLTRGAGVTMSLVKADGMIEIPRNIEGVEAGSKVSVKLLKPMNHIKNSLVSIGSHDIVMDIIANKMNLSSGHVGSMGGVMAIKRDEAHIAPIHLLDTDTGEYNISYIQKYFKNEKMALIKGVKRLQGFIVQKGNPKNIKGFKDLTRKDVCYINRQRGAGTRLLLDYNLNQLNIDTDNVIGYDREMNTHMAVAVTVKSESADTGLGVLSVAKAMDLDFIPVCYESYDFLVRESNLNDDKIKKFIKVLQSTGFKKEVEKLGGYGFDNIGEIIYI</sequence>
<comment type="similarity">
    <text evidence="4 10">Belongs to the MoeA family.</text>
</comment>
<dbReference type="PROSITE" id="PS01079">
    <property type="entry name" value="MOCF_BIOSYNTHESIS_2"/>
    <property type="match status" value="1"/>
</dbReference>
<dbReference type="InterPro" id="IPR038987">
    <property type="entry name" value="MoeA-like"/>
</dbReference>
<dbReference type="Gene3D" id="3.90.105.10">
    <property type="entry name" value="Molybdopterin biosynthesis moea protein, domain 2"/>
    <property type="match status" value="1"/>
</dbReference>
<evidence type="ECO:0000256" key="2">
    <source>
        <dbReference type="ARBA" id="ARBA00003487"/>
    </source>
</evidence>
<dbReference type="NCBIfam" id="TIGR00177">
    <property type="entry name" value="molyb_syn"/>
    <property type="match status" value="1"/>
</dbReference>
<accession>A0A5P3XEQ3</accession>
<proteinExistence type="inferred from homology"/>
<dbReference type="Proteomes" id="UP000326961">
    <property type="component" value="Chromosome"/>
</dbReference>
<dbReference type="Pfam" id="PF03453">
    <property type="entry name" value="MoeA_N"/>
    <property type="match status" value="1"/>
</dbReference>
<evidence type="ECO:0000256" key="5">
    <source>
        <dbReference type="ARBA" id="ARBA00013269"/>
    </source>
</evidence>
<dbReference type="PANTHER" id="PTHR10192">
    <property type="entry name" value="MOLYBDOPTERIN BIOSYNTHESIS PROTEIN"/>
    <property type="match status" value="1"/>
</dbReference>
<dbReference type="Gene3D" id="3.40.190.10">
    <property type="entry name" value="Periplasmic binding protein-like II"/>
    <property type="match status" value="1"/>
</dbReference>
<dbReference type="AlphaFoldDB" id="A0A5P3XEQ3"/>
<dbReference type="Pfam" id="PF12727">
    <property type="entry name" value="PBP_like"/>
    <property type="match status" value="1"/>
</dbReference>
<dbReference type="SUPFAM" id="SSF53218">
    <property type="entry name" value="Molybdenum cofactor biosynthesis proteins"/>
    <property type="match status" value="1"/>
</dbReference>
<evidence type="ECO:0000256" key="6">
    <source>
        <dbReference type="ARBA" id="ARBA00021108"/>
    </source>
</evidence>
<dbReference type="InterPro" id="IPR001453">
    <property type="entry name" value="MoaB/Mog_dom"/>
</dbReference>
<comment type="cofactor">
    <cofactor evidence="10">
        <name>Mg(2+)</name>
        <dbReference type="ChEBI" id="CHEBI:18420"/>
    </cofactor>
</comment>
<dbReference type="SUPFAM" id="SSF53850">
    <property type="entry name" value="Periplasmic binding protein-like II"/>
    <property type="match status" value="1"/>
</dbReference>
<comment type="catalytic activity">
    <reaction evidence="9">
        <text>adenylyl-molybdopterin + molybdate = Mo-molybdopterin + AMP + H(+)</text>
        <dbReference type="Rhea" id="RHEA:35047"/>
        <dbReference type="ChEBI" id="CHEBI:15378"/>
        <dbReference type="ChEBI" id="CHEBI:36264"/>
        <dbReference type="ChEBI" id="CHEBI:62727"/>
        <dbReference type="ChEBI" id="CHEBI:71302"/>
        <dbReference type="ChEBI" id="CHEBI:456215"/>
        <dbReference type="EC" id="2.10.1.1"/>
    </reaction>
</comment>
<gene>
    <name evidence="12" type="ORF">D4A35_04845</name>
</gene>